<proteinExistence type="predicted"/>
<feature type="region of interest" description="Disordered" evidence="1">
    <location>
        <begin position="77"/>
        <end position="97"/>
    </location>
</feature>
<keyword evidence="3" id="KW-1185">Reference proteome</keyword>
<dbReference type="EMBL" id="OV696689">
    <property type="protein sequence ID" value="CAH1264090.1"/>
    <property type="molecule type" value="Genomic_DNA"/>
</dbReference>
<gene>
    <name evidence="2" type="primary">Hypp2871</name>
    <name evidence="2" type="ORF">BLAG_LOCUS18581</name>
</gene>
<evidence type="ECO:0000313" key="3">
    <source>
        <dbReference type="Proteomes" id="UP000838412"/>
    </source>
</evidence>
<dbReference type="AlphaFoldDB" id="A0A8K0EPS0"/>
<accession>A0A8K0EPS0</accession>
<name>A0A8K0EPS0_BRALA</name>
<evidence type="ECO:0000256" key="1">
    <source>
        <dbReference type="SAM" id="MobiDB-lite"/>
    </source>
</evidence>
<feature type="compositionally biased region" description="Basic and acidic residues" evidence="1">
    <location>
        <begin position="77"/>
        <end position="88"/>
    </location>
</feature>
<evidence type="ECO:0000313" key="2">
    <source>
        <dbReference type="EMBL" id="CAH1264090.1"/>
    </source>
</evidence>
<dbReference type="Proteomes" id="UP000838412">
    <property type="component" value="Chromosome 4"/>
</dbReference>
<protein>
    <submittedName>
        <fullName evidence="2">Hypp2871 protein</fullName>
    </submittedName>
</protein>
<reference evidence="2" key="1">
    <citation type="submission" date="2022-01" db="EMBL/GenBank/DDBJ databases">
        <authorList>
            <person name="Braso-Vives M."/>
        </authorList>
    </citation>
    <scope>NUCLEOTIDE SEQUENCE</scope>
</reference>
<sequence length="117" mass="12926">MADETIDTNSDTTQTNRVTYMHYCGISKEATCPSAACAIATPKRSRRKEGEYTSGVVSGAKKNIDCLATMSQLGETFEPRRDDHKHPPEQGATLNAQVSVNIWRVNRVKAKMRPAEP</sequence>
<organism evidence="2 3">
    <name type="scientific">Branchiostoma lanceolatum</name>
    <name type="common">Common lancelet</name>
    <name type="synonym">Amphioxus lanceolatum</name>
    <dbReference type="NCBI Taxonomy" id="7740"/>
    <lineage>
        <taxon>Eukaryota</taxon>
        <taxon>Metazoa</taxon>
        <taxon>Chordata</taxon>
        <taxon>Cephalochordata</taxon>
        <taxon>Leptocardii</taxon>
        <taxon>Amphioxiformes</taxon>
        <taxon>Branchiostomatidae</taxon>
        <taxon>Branchiostoma</taxon>
    </lineage>
</organism>